<reference evidence="1 2" key="1">
    <citation type="submission" date="2015-10" db="EMBL/GenBank/DDBJ databases">
        <title>Pseudomonas helleri sp. nov. and Pseudomonas weihenstephanensis sp. nov., isolated from raw cows milk.</title>
        <authorList>
            <person name="Von Neubeck M."/>
            <person name="Huptas C."/>
            <person name="Wenning M."/>
            <person name="Scherer S."/>
        </authorList>
    </citation>
    <scope>NUCLEOTIDE SEQUENCE [LARGE SCALE GENOMIC DNA]</scope>
    <source>
        <strain evidence="1 2">BSTT44</strain>
    </source>
</reference>
<dbReference type="Proteomes" id="UP000050342">
    <property type="component" value="Unassembled WGS sequence"/>
</dbReference>
<evidence type="ECO:0000313" key="2">
    <source>
        <dbReference type="Proteomes" id="UP000050342"/>
    </source>
</evidence>
<proteinExistence type="predicted"/>
<keyword evidence="2" id="KW-1185">Reference proteome</keyword>
<dbReference type="RefSeq" id="WP_055103332.1">
    <property type="nucleotide sequence ID" value="NZ_LLWH01000174.1"/>
</dbReference>
<organism evidence="1 2">
    <name type="scientific">Pseudomonas endophytica</name>
    <dbReference type="NCBI Taxonomy" id="1563157"/>
    <lineage>
        <taxon>Bacteria</taxon>
        <taxon>Pseudomonadati</taxon>
        <taxon>Pseudomonadota</taxon>
        <taxon>Gammaproteobacteria</taxon>
        <taxon>Pseudomonadales</taxon>
        <taxon>Pseudomonadaceae</taxon>
        <taxon>Pseudomonas</taxon>
    </lineage>
</organism>
<dbReference type="AlphaFoldDB" id="A0A0N8VSG0"/>
<gene>
    <name evidence="1" type="ORF">AQS70_11665</name>
</gene>
<dbReference type="EMBL" id="LLWH01000174">
    <property type="protein sequence ID" value="KQB53220.1"/>
    <property type="molecule type" value="Genomic_DNA"/>
</dbReference>
<accession>A0A0N8VSG0</accession>
<comment type="caution">
    <text evidence="1">The sequence shown here is derived from an EMBL/GenBank/DDBJ whole genome shotgun (WGS) entry which is preliminary data.</text>
</comment>
<evidence type="ECO:0008006" key="3">
    <source>
        <dbReference type="Google" id="ProtNLM"/>
    </source>
</evidence>
<protein>
    <recommendedName>
        <fullName evidence="3">Knr4/Smi1-like domain-containing protein</fullName>
    </recommendedName>
</protein>
<name>A0A0N8VSG0_9PSED</name>
<sequence>MSRLELIIEKIKSDWSVARSASHFGEKCPFMLRSHFSNGITSDAILELFPKSTIELIGMWEIFEHAELFKDDKYGQWGIEILPPLEAAEETEYQKTIRCNDLLEGDIVFGRFYGDSDLLMMSPKGEIYVILPMDERNYWPKAANSVDEFLQKLMMSEGAKFWEKKPNQASS</sequence>
<evidence type="ECO:0000313" key="1">
    <source>
        <dbReference type="EMBL" id="KQB53220.1"/>
    </source>
</evidence>
<dbReference type="OrthoDB" id="6685214at2"/>